<dbReference type="AlphaFoldDB" id="A0A0S4JN54"/>
<dbReference type="Proteomes" id="UP000051952">
    <property type="component" value="Unassembled WGS sequence"/>
</dbReference>
<keyword evidence="2" id="KW-1185">Reference proteome</keyword>
<organism evidence="1 2">
    <name type="scientific">Bodo saltans</name>
    <name type="common">Flagellated protozoan</name>
    <dbReference type="NCBI Taxonomy" id="75058"/>
    <lineage>
        <taxon>Eukaryota</taxon>
        <taxon>Discoba</taxon>
        <taxon>Euglenozoa</taxon>
        <taxon>Kinetoplastea</taxon>
        <taxon>Metakinetoplastina</taxon>
        <taxon>Eubodonida</taxon>
        <taxon>Bodonidae</taxon>
        <taxon>Bodo</taxon>
    </lineage>
</organism>
<dbReference type="VEuPathDB" id="TriTrypDB:BSAL_27465"/>
<proteinExistence type="predicted"/>
<feature type="non-terminal residue" evidence="1">
    <location>
        <position position="1"/>
    </location>
</feature>
<gene>
    <name evidence="1" type="ORF">BSAL_27465</name>
</gene>
<reference evidence="2" key="1">
    <citation type="submission" date="2015-09" db="EMBL/GenBank/DDBJ databases">
        <authorList>
            <consortium name="Pathogen Informatics"/>
        </authorList>
    </citation>
    <scope>NUCLEOTIDE SEQUENCE [LARGE SCALE GENOMIC DNA]</scope>
    <source>
        <strain evidence="2">Lake Konstanz</strain>
    </source>
</reference>
<evidence type="ECO:0000313" key="1">
    <source>
        <dbReference type="EMBL" id="CUG90549.1"/>
    </source>
</evidence>
<dbReference type="EMBL" id="CYKH01001845">
    <property type="protein sequence ID" value="CUG90549.1"/>
    <property type="molecule type" value="Genomic_DNA"/>
</dbReference>
<evidence type="ECO:0000313" key="2">
    <source>
        <dbReference type="Proteomes" id="UP000051952"/>
    </source>
</evidence>
<sequence>AACNDTAVADVTVAGDACTVMASGCGLDAYLECDATSSTINGSATVMSSVVFAAANSDGTLVVLVGDAMTSATPNWALAVWSALLNATIYTATNADTDTQGAPLACALAANVTVCAVYFPNVGLRLVRFSYFDVNDNSTRTFAHLVSLSAAPTLQHPRSLLL</sequence>
<protein>
    <submittedName>
        <fullName evidence="1">Uncharacterized protein</fullName>
    </submittedName>
</protein>
<name>A0A0S4JN54_BODSA</name>
<accession>A0A0S4JN54</accession>